<protein>
    <submittedName>
        <fullName evidence="10">Transmembrane channel-like protein 2-A</fullName>
    </submittedName>
</protein>
<feature type="compositionally biased region" description="Polar residues" evidence="6">
    <location>
        <begin position="847"/>
        <end position="863"/>
    </location>
</feature>
<gene>
    <name evidence="10" type="primary">LOC118767536</name>
</gene>
<feature type="domain" description="TMC" evidence="8">
    <location>
        <begin position="574"/>
        <end position="689"/>
    </location>
</feature>
<sequence>MATKNYLELHERTEHNGNNKESVSSYYDINAPQHNGYSMGNWIPHGELDITRQTGYRSSDSGRPCSSWTEEAQDIPIVVVTPQDLERNNHNSSNGNSIHVLVGEKGSPDLNEDSKDGKVHQNNGSSADETQDEDMMKYFSNKRQSHKKKGQSSKSESRDFESQTAEEKIINSIKLQKELIDTIRFQPWNIHKKLKYLRKAKAYVKGHENSLSRRQDFQRMGFDAFRRIQRELMNAVSIFIPWEMQIKRVEGHFGSVVASYFLFLRWLLWVNTILTLLTVAFIILPQVIAGEKQAIPESEVAKSGDLDTLIAAEGVMKYSVLFYGFYQNTATKSGYEIPVAYLLTGLAIYLLSIIIVLNKLATNARLNKTATKDEMFSFSWKLFSSWDYMVGNPDTANNKYAAIITTFKESIREVEEKEKVEKKKLLIFLRCLGVLLSLFLYGLSGYLTYYIVTTSESNPNVEKSYFEANATTWVITVIFLVFPNFFDLISKMEQYHPRTNLRAQLARVFILNFLNLASLLYSLYQKILTSIECQPMSQAVSGISSSSKDGAATTRNTSAVQSSQNCTKTQGLKCWENYVGQEVIKLTELDLAMTIILILIQDFLRGLCVRFCNKCCCWNLEKTFPEYPEFKTAENILHLINNQGMIWLGWFFSPGLCLMNLVKLIILAYIRFWSVLVCNVPEKRIFRASRSNNFYYVLLLFMLLICCIPPMLAVFNSHSQDCGPFRGQEDVMDVLENQSAVFAIIMNYAKNPATSFILLGVLSMVIYYLWSISRSLKENNAELKNTLDYERTEGKKKVYAMADARRAQTGESSNLTEGSGRETTPGKEITVDRGTSEATPHEKCDSDATQQTKIMRTSKNILVSGNVERKQAFTPGDTKRKQRWAPKGKPPATLVPSPTSASTLVSPTPRSPTARAKTLNPPTADTKMGSSIISKKPPSLPSVLNKKVNHARGFSSKYTSMLHADREAQRLKYETHLDEIKLAKLKKFQLNREIRHVENEILQWTVNSSDEVPTEDGQFDSSLHHSLQQRNNHSESNESITEMAVNSVASTSSESNFGRTANSGTRRPTDRLRKRSRAMLTKRKPIGYSGGGSSNKPKSHVDHQFESNIDQHKSHADQTRPEIDPARSYFEQAESYSDQAGSNIDQSESYIGQSRSDINMTKSYFHKQGLNPDHSKSFVDQNRSEIDSMRSYFDQPRSYIGKPGSTTSHPESYIDQPGSYIDQPGSNTDQLRSHILQDGSNVDHTGPFGDWSGSFLGERKDAEEYERGRGGGGYVGNDSYLSDSDQVPSKSGFTNFAFERNSREEE</sequence>
<feature type="transmembrane region" description="Helical" evidence="7">
    <location>
        <begin position="427"/>
        <end position="452"/>
    </location>
</feature>
<dbReference type="GO" id="GO:0008381">
    <property type="term" value="F:mechanosensitive monoatomic ion channel activity"/>
    <property type="evidence" value="ECO:0007669"/>
    <property type="project" value="TreeGrafter"/>
</dbReference>
<evidence type="ECO:0000256" key="2">
    <source>
        <dbReference type="ARBA" id="ARBA00006510"/>
    </source>
</evidence>
<dbReference type="PANTHER" id="PTHR23302:SF40">
    <property type="entry name" value="TRANSMEMBRANE CHANNEL-LIKE PROTEIN"/>
    <property type="match status" value="1"/>
</dbReference>
<feature type="region of interest" description="Disordered" evidence="6">
    <location>
        <begin position="1192"/>
        <end position="1306"/>
    </location>
</feature>
<evidence type="ECO:0000256" key="7">
    <source>
        <dbReference type="SAM" id="Phobius"/>
    </source>
</evidence>
<organism evidence="9 10">
    <name type="scientific">Octopus sinensis</name>
    <name type="common">East Asian common octopus</name>
    <dbReference type="NCBI Taxonomy" id="2607531"/>
    <lineage>
        <taxon>Eukaryota</taxon>
        <taxon>Metazoa</taxon>
        <taxon>Spiralia</taxon>
        <taxon>Lophotrochozoa</taxon>
        <taxon>Mollusca</taxon>
        <taxon>Cephalopoda</taxon>
        <taxon>Coleoidea</taxon>
        <taxon>Octopodiformes</taxon>
        <taxon>Octopoda</taxon>
        <taxon>Incirrata</taxon>
        <taxon>Octopodidae</taxon>
        <taxon>Octopus</taxon>
    </lineage>
</organism>
<evidence type="ECO:0000259" key="8">
    <source>
        <dbReference type="Pfam" id="PF07810"/>
    </source>
</evidence>
<feature type="compositionally biased region" description="Basic and acidic residues" evidence="6">
    <location>
        <begin position="7"/>
        <end position="18"/>
    </location>
</feature>
<name>A0A7E6FK91_9MOLL</name>
<feature type="compositionally biased region" description="Polar residues" evidence="6">
    <location>
        <begin position="1019"/>
        <end position="1031"/>
    </location>
</feature>
<feature type="transmembrane region" description="Helical" evidence="7">
    <location>
        <begin position="694"/>
        <end position="715"/>
    </location>
</feature>
<comment type="subcellular location">
    <subcellularLocation>
        <location evidence="1">Membrane</location>
        <topology evidence="1">Multi-pass membrane protein</topology>
    </subcellularLocation>
</comment>
<evidence type="ECO:0000256" key="1">
    <source>
        <dbReference type="ARBA" id="ARBA00004141"/>
    </source>
</evidence>
<evidence type="ECO:0000256" key="3">
    <source>
        <dbReference type="ARBA" id="ARBA00022692"/>
    </source>
</evidence>
<feature type="transmembrane region" description="Helical" evidence="7">
    <location>
        <begin position="266"/>
        <end position="288"/>
    </location>
</feature>
<evidence type="ECO:0000313" key="9">
    <source>
        <dbReference type="Proteomes" id="UP000515154"/>
    </source>
</evidence>
<feature type="transmembrane region" description="Helical" evidence="7">
    <location>
        <begin position="338"/>
        <end position="358"/>
    </location>
</feature>
<dbReference type="PANTHER" id="PTHR23302">
    <property type="entry name" value="TRANSMEMBRANE CHANNEL-RELATED"/>
    <property type="match status" value="1"/>
</dbReference>
<proteinExistence type="inferred from homology"/>
<keyword evidence="3 7" id="KW-0812">Transmembrane</keyword>
<feature type="transmembrane region" description="Helical" evidence="7">
    <location>
        <begin position="647"/>
        <end position="673"/>
    </location>
</feature>
<dbReference type="Proteomes" id="UP000515154">
    <property type="component" value="Linkage group LG22"/>
</dbReference>
<feature type="compositionally biased region" description="Polar residues" evidence="6">
    <location>
        <begin position="896"/>
        <end position="908"/>
    </location>
</feature>
<dbReference type="GO" id="GO:0005886">
    <property type="term" value="C:plasma membrane"/>
    <property type="evidence" value="ECO:0007669"/>
    <property type="project" value="InterPro"/>
</dbReference>
<reference evidence="10" key="1">
    <citation type="submission" date="2025-08" db="UniProtKB">
        <authorList>
            <consortium name="RefSeq"/>
        </authorList>
    </citation>
    <scope>IDENTIFICATION</scope>
</reference>
<keyword evidence="4 7" id="KW-1133">Transmembrane helix</keyword>
<feature type="region of interest" description="Disordered" evidence="6">
    <location>
        <begin position="804"/>
        <end position="941"/>
    </location>
</feature>
<keyword evidence="5 7" id="KW-0472">Membrane</keyword>
<dbReference type="KEGG" id="osn:118767536"/>
<feature type="compositionally biased region" description="Polar residues" evidence="6">
    <location>
        <begin position="1047"/>
        <end position="1066"/>
    </location>
</feature>
<evidence type="ECO:0000256" key="5">
    <source>
        <dbReference type="ARBA" id="ARBA00023136"/>
    </source>
</evidence>
<comment type="similarity">
    <text evidence="2">Belongs to the TMC family.</text>
</comment>
<feature type="compositionally biased region" description="Basic and acidic residues" evidence="6">
    <location>
        <begin position="1257"/>
        <end position="1269"/>
    </location>
</feature>
<accession>A0A7E6FK91</accession>
<feature type="region of interest" description="Disordered" evidence="6">
    <location>
        <begin position="1009"/>
        <end position="1101"/>
    </location>
</feature>
<evidence type="ECO:0000256" key="6">
    <source>
        <dbReference type="SAM" id="MobiDB-lite"/>
    </source>
</evidence>
<evidence type="ECO:0000313" key="10">
    <source>
        <dbReference type="RefSeq" id="XP_036368146.1"/>
    </source>
</evidence>
<feature type="compositionally biased region" description="Polar residues" evidence="6">
    <location>
        <begin position="1279"/>
        <end position="1294"/>
    </location>
</feature>
<feature type="compositionally biased region" description="Basic and acidic residues" evidence="6">
    <location>
        <begin position="829"/>
        <end position="846"/>
    </location>
</feature>
<evidence type="ECO:0000256" key="4">
    <source>
        <dbReference type="ARBA" id="ARBA00022989"/>
    </source>
</evidence>
<feature type="transmembrane region" description="Helical" evidence="7">
    <location>
        <begin position="464"/>
        <end position="485"/>
    </location>
</feature>
<dbReference type="Pfam" id="PF07810">
    <property type="entry name" value="TMC"/>
    <property type="match status" value="1"/>
</dbReference>
<dbReference type="RefSeq" id="XP_036368146.1">
    <property type="nucleotide sequence ID" value="XM_036512253.1"/>
</dbReference>
<feature type="region of interest" description="Disordered" evidence="6">
    <location>
        <begin position="1"/>
        <end position="22"/>
    </location>
</feature>
<feature type="region of interest" description="Disordered" evidence="6">
    <location>
        <begin position="86"/>
        <end position="163"/>
    </location>
</feature>
<feature type="compositionally biased region" description="Basic residues" evidence="6">
    <location>
        <begin position="1072"/>
        <end position="1085"/>
    </location>
</feature>
<dbReference type="InterPro" id="IPR012496">
    <property type="entry name" value="TMC_dom"/>
</dbReference>
<dbReference type="InterPro" id="IPR038900">
    <property type="entry name" value="TMC"/>
</dbReference>
<keyword evidence="9" id="KW-1185">Reference proteome</keyword>
<feature type="transmembrane region" description="Helical" evidence="7">
    <location>
        <begin position="753"/>
        <end position="770"/>
    </location>
</feature>